<keyword evidence="9" id="KW-1185">Reference proteome</keyword>
<dbReference type="InterPro" id="IPR029034">
    <property type="entry name" value="Cystine-knot_cytokine"/>
</dbReference>
<dbReference type="OrthoDB" id="10030979at2759"/>
<dbReference type="SUPFAM" id="SSF57501">
    <property type="entry name" value="Cystine-knot cytokines"/>
    <property type="match status" value="1"/>
</dbReference>
<evidence type="ECO:0000313" key="8">
    <source>
        <dbReference type="EMBL" id="CAF0773882.1"/>
    </source>
</evidence>
<dbReference type="Pfam" id="PF00019">
    <property type="entry name" value="TGF_beta"/>
    <property type="match status" value="1"/>
</dbReference>
<dbReference type="PROSITE" id="PS00250">
    <property type="entry name" value="TGF_BETA_1"/>
    <property type="match status" value="1"/>
</dbReference>
<dbReference type="Gene3D" id="2.10.90.10">
    <property type="entry name" value="Cystine-knot cytokines"/>
    <property type="match status" value="1"/>
</dbReference>
<dbReference type="InterPro" id="IPR001839">
    <property type="entry name" value="TGF-b_C"/>
</dbReference>
<dbReference type="CDD" id="cd13756">
    <property type="entry name" value="TGF_beta_BMPs_GDFs"/>
    <property type="match status" value="1"/>
</dbReference>
<evidence type="ECO:0000256" key="6">
    <source>
        <dbReference type="RuleBase" id="RU000354"/>
    </source>
</evidence>
<comment type="similarity">
    <text evidence="2 6">Belongs to the TGF-beta family.</text>
</comment>
<dbReference type="PANTHER" id="PTHR11848">
    <property type="entry name" value="TGF-BETA FAMILY"/>
    <property type="match status" value="1"/>
</dbReference>
<gene>
    <name evidence="8" type="ORF">QVE165_LOCUS2764</name>
</gene>
<proteinExistence type="inferred from homology"/>
<keyword evidence="4 6" id="KW-0339">Growth factor</keyword>
<dbReference type="InterPro" id="IPR015615">
    <property type="entry name" value="TGF-beta-rel"/>
</dbReference>
<dbReference type="GO" id="GO:0005125">
    <property type="term" value="F:cytokine activity"/>
    <property type="evidence" value="ECO:0007669"/>
    <property type="project" value="TreeGrafter"/>
</dbReference>
<dbReference type="InterPro" id="IPR017948">
    <property type="entry name" value="TGFb_CS"/>
</dbReference>
<reference evidence="8" key="1">
    <citation type="submission" date="2021-02" db="EMBL/GenBank/DDBJ databases">
        <authorList>
            <person name="Nowell W R."/>
        </authorList>
    </citation>
    <scope>NUCLEOTIDE SEQUENCE</scope>
</reference>
<evidence type="ECO:0000256" key="5">
    <source>
        <dbReference type="ARBA" id="ARBA00023157"/>
    </source>
</evidence>
<protein>
    <recommendedName>
        <fullName evidence="7">TGF-beta family profile domain-containing protein</fullName>
    </recommendedName>
</protein>
<evidence type="ECO:0000256" key="1">
    <source>
        <dbReference type="ARBA" id="ARBA00004613"/>
    </source>
</evidence>
<sequence length="381" mass="44108">MFTGLLLNLIKFPQHFPFKFFSKIPLLLFLLIIVVHLFCSTHSASIPTSNNLSSSSTSNQFELMSNSSYRNFILRQYFIDLLNISHTSLVRSMIYNHHLASNSIKIKNRRRKRLNDNISNSPIFTLQSTNCLIIDNQVRTTFLWSYSIELLSSIELIYHIDSQEIKQLLTIPLHLKFKHSQTLLELFTINTYLQFDSNRDFYSINLFEYIVQIKNENFLIESIINNETCQTSHTYMIISSSSTTNLQLKPNQTLKLNPTLSFDLRQLTKTQTDSSLSMCKVKTIQIKFEDLGLAYLIIRPKEYTFTYCDGSCSHTILQQQQQQSSIHAIFQSMINKKNPNIPQSTCAPSQFADDNFLLRQMDGSIEIYPIKDVIVKQCACL</sequence>
<dbReference type="GO" id="GO:0008083">
    <property type="term" value="F:growth factor activity"/>
    <property type="evidence" value="ECO:0007669"/>
    <property type="project" value="UniProtKB-KW"/>
</dbReference>
<dbReference type="Proteomes" id="UP000663832">
    <property type="component" value="Unassembled WGS sequence"/>
</dbReference>
<accession>A0A813QVE4</accession>
<dbReference type="EMBL" id="CAJNOM010000009">
    <property type="protein sequence ID" value="CAF0773882.1"/>
    <property type="molecule type" value="Genomic_DNA"/>
</dbReference>
<feature type="domain" description="TGF-beta family profile" evidence="7">
    <location>
        <begin position="262"/>
        <end position="381"/>
    </location>
</feature>
<evidence type="ECO:0000256" key="2">
    <source>
        <dbReference type="ARBA" id="ARBA00006656"/>
    </source>
</evidence>
<evidence type="ECO:0000256" key="3">
    <source>
        <dbReference type="ARBA" id="ARBA00022525"/>
    </source>
</evidence>
<dbReference type="PROSITE" id="PS51362">
    <property type="entry name" value="TGF_BETA_2"/>
    <property type="match status" value="1"/>
</dbReference>
<keyword evidence="5" id="KW-1015">Disulfide bond</keyword>
<organism evidence="8 9">
    <name type="scientific">Adineta steineri</name>
    <dbReference type="NCBI Taxonomy" id="433720"/>
    <lineage>
        <taxon>Eukaryota</taxon>
        <taxon>Metazoa</taxon>
        <taxon>Spiralia</taxon>
        <taxon>Gnathifera</taxon>
        <taxon>Rotifera</taxon>
        <taxon>Eurotatoria</taxon>
        <taxon>Bdelloidea</taxon>
        <taxon>Adinetida</taxon>
        <taxon>Adinetidae</taxon>
        <taxon>Adineta</taxon>
    </lineage>
</organism>
<dbReference type="SMART" id="SM00204">
    <property type="entry name" value="TGFB"/>
    <property type="match status" value="1"/>
</dbReference>
<name>A0A813QVE4_9BILA</name>
<keyword evidence="3" id="KW-0964">Secreted</keyword>
<dbReference type="GO" id="GO:0005615">
    <property type="term" value="C:extracellular space"/>
    <property type="evidence" value="ECO:0007669"/>
    <property type="project" value="TreeGrafter"/>
</dbReference>
<evidence type="ECO:0000259" key="7">
    <source>
        <dbReference type="PROSITE" id="PS51362"/>
    </source>
</evidence>
<dbReference type="AlphaFoldDB" id="A0A813QVE4"/>
<comment type="caution">
    <text evidence="8">The sequence shown here is derived from an EMBL/GenBank/DDBJ whole genome shotgun (WGS) entry which is preliminary data.</text>
</comment>
<evidence type="ECO:0000313" key="9">
    <source>
        <dbReference type="Proteomes" id="UP000663832"/>
    </source>
</evidence>
<evidence type="ECO:0000256" key="4">
    <source>
        <dbReference type="ARBA" id="ARBA00023030"/>
    </source>
</evidence>
<comment type="subcellular location">
    <subcellularLocation>
        <location evidence="1">Secreted</location>
    </subcellularLocation>
</comment>